<comment type="caution">
    <text evidence="7">The sequence shown here is derived from an EMBL/GenBank/DDBJ whole genome shotgun (WGS) entry which is preliminary data.</text>
</comment>
<keyword evidence="5 6" id="KW-0472">Membrane</keyword>
<dbReference type="GO" id="GO:0005886">
    <property type="term" value="C:plasma membrane"/>
    <property type="evidence" value="ECO:0007669"/>
    <property type="project" value="UniProtKB-SubCell"/>
</dbReference>
<comment type="subcellular location">
    <subcellularLocation>
        <location evidence="1">Cell membrane</location>
        <topology evidence="1">Multi-pass membrane protein</topology>
    </subcellularLocation>
</comment>
<name>T1B3J1_9ZZZZ</name>
<sequence>ALFVIILMELLGTVATHLSKGGFQLKSFLIIGVISSVRRILVIGAQLSASQNEPSSLFNRGIIELGVDAAVVIILTVALVLSRRMDSPKKGAESGHDPVEID</sequence>
<organism evidence="7">
    <name type="scientific">mine drainage metagenome</name>
    <dbReference type="NCBI Taxonomy" id="410659"/>
    <lineage>
        <taxon>unclassified sequences</taxon>
        <taxon>metagenomes</taxon>
        <taxon>ecological metagenomes</taxon>
    </lineage>
</organism>
<keyword evidence="3 6" id="KW-0812">Transmembrane</keyword>
<evidence type="ECO:0000256" key="5">
    <source>
        <dbReference type="ARBA" id="ARBA00023136"/>
    </source>
</evidence>
<dbReference type="InterPro" id="IPR020948">
    <property type="entry name" value="P_starv_induced_PsiE-like"/>
</dbReference>
<keyword evidence="2" id="KW-1003">Cell membrane</keyword>
<reference evidence="7" key="2">
    <citation type="journal article" date="2014" name="ISME J.">
        <title>Microbial stratification in low pH oxic and suboxic macroscopic growths along an acid mine drainage.</title>
        <authorList>
            <person name="Mendez-Garcia C."/>
            <person name="Mesa V."/>
            <person name="Sprenger R.R."/>
            <person name="Richter M."/>
            <person name="Diez M.S."/>
            <person name="Solano J."/>
            <person name="Bargiela R."/>
            <person name="Golyshina O.V."/>
            <person name="Manteca A."/>
            <person name="Ramos J.L."/>
            <person name="Gallego J.R."/>
            <person name="Llorente I."/>
            <person name="Martins Dos Santos V.A."/>
            <person name="Jensen O.N."/>
            <person name="Pelaez A.I."/>
            <person name="Sanchez J."/>
            <person name="Ferrer M."/>
        </authorList>
    </citation>
    <scope>NUCLEOTIDE SEQUENCE</scope>
</reference>
<gene>
    <name evidence="7" type="ORF">B1A_13877</name>
</gene>
<evidence type="ECO:0000256" key="1">
    <source>
        <dbReference type="ARBA" id="ARBA00004651"/>
    </source>
</evidence>
<dbReference type="AlphaFoldDB" id="T1B3J1"/>
<evidence type="ECO:0000256" key="4">
    <source>
        <dbReference type="ARBA" id="ARBA00022989"/>
    </source>
</evidence>
<dbReference type="EMBL" id="AUZX01010179">
    <property type="protein sequence ID" value="EQD48925.1"/>
    <property type="molecule type" value="Genomic_DNA"/>
</dbReference>
<protein>
    <submittedName>
        <fullName evidence="7">Uncharacterized protein</fullName>
    </submittedName>
</protein>
<reference evidence="7" key="1">
    <citation type="submission" date="2013-08" db="EMBL/GenBank/DDBJ databases">
        <authorList>
            <person name="Mendez C."/>
            <person name="Richter M."/>
            <person name="Ferrer M."/>
            <person name="Sanchez J."/>
        </authorList>
    </citation>
    <scope>NUCLEOTIDE SEQUENCE</scope>
</reference>
<keyword evidence="4 6" id="KW-1133">Transmembrane helix</keyword>
<feature type="non-terminal residue" evidence="7">
    <location>
        <position position="1"/>
    </location>
</feature>
<feature type="transmembrane region" description="Helical" evidence="6">
    <location>
        <begin position="61"/>
        <end position="81"/>
    </location>
</feature>
<dbReference type="Pfam" id="PF06146">
    <property type="entry name" value="PsiE"/>
    <property type="match status" value="1"/>
</dbReference>
<evidence type="ECO:0000256" key="2">
    <source>
        <dbReference type="ARBA" id="ARBA00022475"/>
    </source>
</evidence>
<evidence type="ECO:0000256" key="6">
    <source>
        <dbReference type="SAM" id="Phobius"/>
    </source>
</evidence>
<evidence type="ECO:0000256" key="3">
    <source>
        <dbReference type="ARBA" id="ARBA00022692"/>
    </source>
</evidence>
<evidence type="ECO:0000313" key="7">
    <source>
        <dbReference type="EMBL" id="EQD48925.1"/>
    </source>
</evidence>
<proteinExistence type="predicted"/>
<accession>T1B3J1</accession>